<dbReference type="EMBL" id="CP011307">
    <property type="protein sequence ID" value="ALP94521.1"/>
    <property type="molecule type" value="Genomic_DNA"/>
</dbReference>
<protein>
    <submittedName>
        <fullName evidence="1">Uncharacterized protein</fullName>
    </submittedName>
</protein>
<dbReference type="KEGG" id="ibu:IB211_02130c"/>
<keyword evidence="2" id="KW-1185">Reference proteome</keyword>
<accession>A0A0S2W5B3</accession>
<dbReference type="Proteomes" id="UP000064844">
    <property type="component" value="Chromosome"/>
</dbReference>
<name>A0A0S2W5B3_9FIRM</name>
<dbReference type="STRING" id="1297617.IB211_02130c"/>
<reference evidence="1 2" key="1">
    <citation type="journal article" date="2015" name="Nat. Commun.">
        <title>Production of butyrate from lysine and the Amadori product fructoselysine by a human gut commensal.</title>
        <authorList>
            <person name="Bui T.P."/>
            <person name="Ritari J."/>
            <person name="Boeren S."/>
            <person name="de Waard P."/>
            <person name="Plugge C.M."/>
            <person name="de Vos W.M."/>
        </authorList>
    </citation>
    <scope>NUCLEOTIDE SEQUENCE [LARGE SCALE GENOMIC DNA]</scope>
    <source>
        <strain evidence="1 2">AF211</strain>
    </source>
</reference>
<evidence type="ECO:0000313" key="2">
    <source>
        <dbReference type="Proteomes" id="UP000064844"/>
    </source>
</evidence>
<sequence length="42" mass="5097">MPQHRLTVYQSKRNTAPFRRIFLAKEILRLYNETYGAVKPWC</sequence>
<proteinExistence type="predicted"/>
<organism evidence="1 2">
    <name type="scientific">Intestinimonas butyriciproducens</name>
    <dbReference type="NCBI Taxonomy" id="1297617"/>
    <lineage>
        <taxon>Bacteria</taxon>
        <taxon>Bacillati</taxon>
        <taxon>Bacillota</taxon>
        <taxon>Clostridia</taxon>
        <taxon>Eubacteriales</taxon>
        <taxon>Intestinimonas</taxon>
    </lineage>
</organism>
<dbReference type="AlphaFoldDB" id="A0A0S2W5B3"/>
<evidence type="ECO:0000313" key="1">
    <source>
        <dbReference type="EMBL" id="ALP94521.1"/>
    </source>
</evidence>
<reference evidence="2" key="2">
    <citation type="submission" date="2015-04" db="EMBL/GenBank/DDBJ databases">
        <title>A butyrogenic pathway from the amino acid lysine in a human gut commensal.</title>
        <authorList>
            <person name="de Vos W.M."/>
            <person name="Bui N.T.P."/>
            <person name="Plugge C.M."/>
            <person name="Ritari J."/>
        </authorList>
    </citation>
    <scope>NUCLEOTIDE SEQUENCE [LARGE SCALE GENOMIC DNA]</scope>
    <source>
        <strain evidence="2">AF211</strain>
    </source>
</reference>
<gene>
    <name evidence="1" type="ORF">IB211_02130c</name>
</gene>